<reference evidence="3" key="1">
    <citation type="submission" date="2023-07" db="EMBL/GenBank/DDBJ databases">
        <authorList>
            <consortium name="AG Swart"/>
            <person name="Singh M."/>
            <person name="Singh A."/>
            <person name="Seah K."/>
            <person name="Emmerich C."/>
        </authorList>
    </citation>
    <scope>NUCLEOTIDE SEQUENCE</scope>
    <source>
        <strain evidence="3">DP1</strain>
    </source>
</reference>
<dbReference type="PANTHER" id="PTHR11102">
    <property type="entry name" value="SEL-1-LIKE PROTEIN"/>
    <property type="match status" value="1"/>
</dbReference>
<gene>
    <name evidence="3" type="ORF">ECRASSUSDP1_LOCUS9492</name>
</gene>
<organism evidence="3 4">
    <name type="scientific">Euplotes crassus</name>
    <dbReference type="NCBI Taxonomy" id="5936"/>
    <lineage>
        <taxon>Eukaryota</taxon>
        <taxon>Sar</taxon>
        <taxon>Alveolata</taxon>
        <taxon>Ciliophora</taxon>
        <taxon>Intramacronucleata</taxon>
        <taxon>Spirotrichea</taxon>
        <taxon>Hypotrichia</taxon>
        <taxon>Euplotida</taxon>
        <taxon>Euplotidae</taxon>
        <taxon>Moneuplotes</taxon>
    </lineage>
</organism>
<evidence type="ECO:0000313" key="3">
    <source>
        <dbReference type="EMBL" id="CAI2368201.1"/>
    </source>
</evidence>
<evidence type="ECO:0000313" key="4">
    <source>
        <dbReference type="Proteomes" id="UP001295684"/>
    </source>
</evidence>
<dbReference type="PANTHER" id="PTHR11102:SF160">
    <property type="entry name" value="ERAD-ASSOCIATED E3 UBIQUITIN-PROTEIN LIGASE COMPONENT HRD3"/>
    <property type="match status" value="1"/>
</dbReference>
<sequence>MIINYCRRRFTPSAQFFSVNLRRLSTSTLEANQRGQASPEQSQIDQENFKKHISAFTSSNELPDSDMELNNIMRALGDPKFSFAEFTGQMNPNKNLSEEEKQKREEEAKVLEEKYSKSEDSIKEISKKFEGLNSHTLRMFEHTPSKIISEMAVRLFVGSRDIPKNVPKAMKLLQIAKEKDSSSMTFQEQKDIEFFEIMLTRMNSEKISDPIHFWAVNQKLRRLAEEGHPNSMYVFGSELLLLCTNNVIQDRALVKTYLKDAFEYLTKAAKEGVHSAYYYLGLMHQDGVYVTKDIKSAFYCFIEGAAANNALCYYNLSQMYLYGMVDPIVPSLSENNSKYLHFKYLKRSAEEGFVNAQHFLAIAYFEGIFTPKDDKLSLAWFREAARNGNPMSFINAGDLLTYGSNIMEDLAPTYNAETLKMVTQMYTIQKSNLKPNLLFALSQYISAYRFGAIFLEERMKIIVSHLRKSGEFIRE</sequence>
<proteinExistence type="inferred from homology"/>
<accession>A0AAD1XES1</accession>
<evidence type="ECO:0000256" key="1">
    <source>
        <dbReference type="ARBA" id="ARBA00038101"/>
    </source>
</evidence>
<name>A0AAD1XES1_EUPCR</name>
<protein>
    <submittedName>
        <fullName evidence="3">Uncharacterized protein</fullName>
    </submittedName>
</protein>
<dbReference type="InterPro" id="IPR050767">
    <property type="entry name" value="Sel1_AlgK"/>
</dbReference>
<dbReference type="SUPFAM" id="SSF81901">
    <property type="entry name" value="HCP-like"/>
    <property type="match status" value="1"/>
</dbReference>
<comment type="similarity">
    <text evidence="1">Belongs to the sel-1 family.</text>
</comment>
<dbReference type="AlphaFoldDB" id="A0AAD1XES1"/>
<keyword evidence="2" id="KW-0175">Coiled coil</keyword>
<feature type="coiled-coil region" evidence="2">
    <location>
        <begin position="93"/>
        <end position="128"/>
    </location>
</feature>
<keyword evidence="4" id="KW-1185">Reference proteome</keyword>
<dbReference type="SMART" id="SM00671">
    <property type="entry name" value="SEL1"/>
    <property type="match status" value="4"/>
</dbReference>
<dbReference type="Pfam" id="PF08238">
    <property type="entry name" value="Sel1"/>
    <property type="match status" value="5"/>
</dbReference>
<dbReference type="InterPro" id="IPR011990">
    <property type="entry name" value="TPR-like_helical_dom_sf"/>
</dbReference>
<comment type="caution">
    <text evidence="3">The sequence shown here is derived from an EMBL/GenBank/DDBJ whole genome shotgun (WGS) entry which is preliminary data.</text>
</comment>
<dbReference type="Gene3D" id="1.25.40.10">
    <property type="entry name" value="Tetratricopeptide repeat domain"/>
    <property type="match status" value="1"/>
</dbReference>
<dbReference type="EMBL" id="CAMPGE010009330">
    <property type="protein sequence ID" value="CAI2368201.1"/>
    <property type="molecule type" value="Genomic_DNA"/>
</dbReference>
<dbReference type="InterPro" id="IPR006597">
    <property type="entry name" value="Sel1-like"/>
</dbReference>
<dbReference type="Proteomes" id="UP001295684">
    <property type="component" value="Unassembled WGS sequence"/>
</dbReference>
<evidence type="ECO:0000256" key="2">
    <source>
        <dbReference type="SAM" id="Coils"/>
    </source>
</evidence>